<dbReference type="InterPro" id="IPR045375">
    <property type="entry name" value="Put_radical_SAM-like_N"/>
</dbReference>
<dbReference type="Pfam" id="PF04459">
    <property type="entry name" value="DUF512"/>
    <property type="match status" value="1"/>
</dbReference>
<dbReference type="PROSITE" id="PS50106">
    <property type="entry name" value="PDZ"/>
    <property type="match status" value="1"/>
</dbReference>
<dbReference type="AlphaFoldDB" id="A0A4R1RF83"/>
<dbReference type="InterPro" id="IPR013785">
    <property type="entry name" value="Aldolase_TIM"/>
</dbReference>
<name>A0A4R1RF83_HYDET</name>
<dbReference type="Pfam" id="PF19238">
    <property type="entry name" value="Radical_SAM_2"/>
    <property type="match status" value="1"/>
</dbReference>
<proteinExistence type="predicted"/>
<dbReference type="InterPro" id="IPR058240">
    <property type="entry name" value="rSAM_sf"/>
</dbReference>
<feature type="domain" description="PDZ" evidence="1">
    <location>
        <begin position="1"/>
        <end position="59"/>
    </location>
</feature>
<dbReference type="InterPro" id="IPR041489">
    <property type="entry name" value="PDZ_6"/>
</dbReference>
<dbReference type="SUPFAM" id="SSF102114">
    <property type="entry name" value="Radical SAM enzymes"/>
    <property type="match status" value="1"/>
</dbReference>
<gene>
    <name evidence="2" type="ORF">EDC14_101938</name>
</gene>
<dbReference type="RefSeq" id="WP_132015180.1">
    <property type="nucleotide sequence ID" value="NZ_SLUN01000019.1"/>
</dbReference>
<keyword evidence="3" id="KW-1185">Reference proteome</keyword>
<protein>
    <submittedName>
        <fullName evidence="2">Putative radical SAM enzyme (TIGR03279 family)</fullName>
    </submittedName>
</protein>
<dbReference type="InterPro" id="IPR007549">
    <property type="entry name" value="DUF512"/>
</dbReference>
<dbReference type="Gene3D" id="3.20.20.70">
    <property type="entry name" value="Aldolase class I"/>
    <property type="match status" value="1"/>
</dbReference>
<comment type="caution">
    <text evidence="2">The sequence shown here is derived from an EMBL/GenBank/DDBJ whole genome shotgun (WGS) entry which is preliminary data.</text>
</comment>
<evidence type="ECO:0000313" key="3">
    <source>
        <dbReference type="Proteomes" id="UP000295008"/>
    </source>
</evidence>
<dbReference type="Gene3D" id="2.30.42.10">
    <property type="match status" value="1"/>
</dbReference>
<accession>A0A4R1RF83</accession>
<evidence type="ECO:0000313" key="2">
    <source>
        <dbReference type="EMBL" id="TCL64232.1"/>
    </source>
</evidence>
<dbReference type="Pfam" id="PF17820">
    <property type="entry name" value="PDZ_6"/>
    <property type="match status" value="1"/>
</dbReference>
<dbReference type="EMBL" id="SLUN01000019">
    <property type="protein sequence ID" value="TCL64232.1"/>
    <property type="molecule type" value="Genomic_DNA"/>
</dbReference>
<sequence length="455" mass="51230">MAENGAIIHRVEPDSIAAELLLEPGDRILSVNGAVLEDYIDFLMANADERISLEVLKKKNGAVELLEIEKDAAESLGVSFEHVVFDGIRECANHCLFCFVHQLPARQRATLYIRDDDYRLSFLHGAYITFTNLTESDWRRIERLHLSPLYVSVHATDPAVRQKLLGVKGAAPILEQIKRLVAAGITVHTQAVICPEINDGPVLEQTIQDLAQFWPEVASLAIVPVGLTEHRSKLFPLRIFRPDEASRVIDLVHRFQKQFRESLGSRFVFAADEWYVLAGRQVPEDEAYEDYLQLDNGVGLLRWFLTDFYETFPSLYQALSRLQGKLVVITGQAAIGMWEEVRRYWAAQNLALTLELLPIQNRFLGSTVTVTGLLSGNDVMEAIQSHQPADQACYLVPQITLRQGDDLFLDGVSVAQLREACAPKRVMIVPTQAAEWLRWIIHEGCVDGCLEQSLQ</sequence>
<dbReference type="SUPFAM" id="SSF50156">
    <property type="entry name" value="PDZ domain-like"/>
    <property type="match status" value="1"/>
</dbReference>
<dbReference type="InterPro" id="IPR001478">
    <property type="entry name" value="PDZ"/>
</dbReference>
<evidence type="ECO:0000259" key="1">
    <source>
        <dbReference type="PROSITE" id="PS50106"/>
    </source>
</evidence>
<organism evidence="2 3">
    <name type="scientific">Hydrogenispora ethanolica</name>
    <dbReference type="NCBI Taxonomy" id="1082276"/>
    <lineage>
        <taxon>Bacteria</taxon>
        <taxon>Bacillati</taxon>
        <taxon>Bacillota</taxon>
        <taxon>Hydrogenispora</taxon>
    </lineage>
</organism>
<dbReference type="Proteomes" id="UP000295008">
    <property type="component" value="Unassembled WGS sequence"/>
</dbReference>
<dbReference type="InterPro" id="IPR036034">
    <property type="entry name" value="PDZ_sf"/>
</dbReference>
<reference evidence="2 3" key="1">
    <citation type="submission" date="2019-03" db="EMBL/GenBank/DDBJ databases">
        <title>Genomic Encyclopedia of Type Strains, Phase IV (KMG-IV): sequencing the most valuable type-strain genomes for metagenomic binning, comparative biology and taxonomic classification.</title>
        <authorList>
            <person name="Goeker M."/>
        </authorList>
    </citation>
    <scope>NUCLEOTIDE SEQUENCE [LARGE SCALE GENOMIC DNA]</scope>
    <source>
        <strain evidence="2 3">LX-B</strain>
    </source>
</reference>
<dbReference type="OrthoDB" id="9774724at2"/>